<evidence type="ECO:0000256" key="1">
    <source>
        <dbReference type="SAM" id="MobiDB-lite"/>
    </source>
</evidence>
<dbReference type="RefSeq" id="WP_311543790.1">
    <property type="nucleotide sequence ID" value="NZ_JAVREK010000003.1"/>
</dbReference>
<organism evidence="2 3">
    <name type="scientific">Streptomonospora wellingtoniae</name>
    <dbReference type="NCBI Taxonomy" id="3075544"/>
    <lineage>
        <taxon>Bacteria</taxon>
        <taxon>Bacillati</taxon>
        <taxon>Actinomycetota</taxon>
        <taxon>Actinomycetes</taxon>
        <taxon>Streptosporangiales</taxon>
        <taxon>Nocardiopsidaceae</taxon>
        <taxon>Streptomonospora</taxon>
    </lineage>
</organism>
<keyword evidence="3" id="KW-1185">Reference proteome</keyword>
<reference evidence="3" key="1">
    <citation type="submission" date="2023-07" db="EMBL/GenBank/DDBJ databases">
        <title>30 novel species of actinomycetes from the DSMZ collection.</title>
        <authorList>
            <person name="Nouioui I."/>
        </authorList>
    </citation>
    <scope>NUCLEOTIDE SEQUENCE [LARGE SCALE GENOMIC DNA]</scope>
    <source>
        <strain evidence="3">DSM 45055</strain>
    </source>
</reference>
<dbReference type="SUPFAM" id="SSF52540">
    <property type="entry name" value="P-loop containing nucleoside triphosphate hydrolases"/>
    <property type="match status" value="1"/>
</dbReference>
<dbReference type="EMBL" id="JAVREK010000003">
    <property type="protein sequence ID" value="MDT0301352.1"/>
    <property type="molecule type" value="Genomic_DNA"/>
</dbReference>
<protein>
    <recommendedName>
        <fullName evidence="4">Sulfotransferase family protein</fullName>
    </recommendedName>
</protein>
<sequence>MASGMGGLPNDTRFLHVGPHKTGTTAIQGALHTARARLREHGLAYIGKNRQPAGAAQQAVGVPPIFGSTHLHDSYWQRLLGEVEAESELRPIVSSEFFCEADDEAARRIVEDLGGSRVHVIVTLRPLSKILAAQWQQFVQAGVLHSYEEWLDVTFNRPPSENPVPTFWRRHDHGDLVSRWSGIVGSENLTVIVADDSEPGMLLSSFEEILDLPDGFLIPDESQTNRSLSYGEAELFRHFNREFLGSDLDESMYGRYVRGGLAPHLKLRFRPSREDGVISTPSWAMERAAKRGAESAATIEGLDLRVMGDLAKLAEVPENRVGAPSGGVSVPVEAAAHAVLGVLVAVDDRERRNEKAATKAAEKAAEAAARQAAESARNKAARAAEKARLRDSDRLPNVPARRLVQELAKRGSRKIVRAPTRMARVLRNRRAADRRSGGSNPL</sequence>
<gene>
    <name evidence="2" type="ORF">RM446_04405</name>
</gene>
<evidence type="ECO:0008006" key="4">
    <source>
        <dbReference type="Google" id="ProtNLM"/>
    </source>
</evidence>
<comment type="caution">
    <text evidence="2">The sequence shown here is derived from an EMBL/GenBank/DDBJ whole genome shotgun (WGS) entry which is preliminary data.</text>
</comment>
<evidence type="ECO:0000313" key="2">
    <source>
        <dbReference type="EMBL" id="MDT0301352.1"/>
    </source>
</evidence>
<accession>A0ABU2KPZ3</accession>
<dbReference type="InterPro" id="IPR027417">
    <property type="entry name" value="P-loop_NTPase"/>
</dbReference>
<evidence type="ECO:0000313" key="3">
    <source>
        <dbReference type="Proteomes" id="UP001183226"/>
    </source>
</evidence>
<dbReference type="Proteomes" id="UP001183226">
    <property type="component" value="Unassembled WGS sequence"/>
</dbReference>
<proteinExistence type="predicted"/>
<feature type="region of interest" description="Disordered" evidence="1">
    <location>
        <begin position="369"/>
        <end position="396"/>
    </location>
</feature>
<name>A0ABU2KPZ3_9ACTN</name>
<feature type="compositionally biased region" description="Basic and acidic residues" evidence="1">
    <location>
        <begin position="382"/>
        <end position="394"/>
    </location>
</feature>